<feature type="domain" description="Transglutaminase-like" evidence="3">
    <location>
        <begin position="518"/>
        <end position="600"/>
    </location>
</feature>
<feature type="region of interest" description="Disordered" evidence="1">
    <location>
        <begin position="1"/>
        <end position="24"/>
    </location>
</feature>
<name>A0A267WLE5_BIFPS</name>
<dbReference type="AlphaFoldDB" id="A0A267WLE5"/>
<keyword evidence="2" id="KW-0472">Membrane</keyword>
<feature type="compositionally biased region" description="Low complexity" evidence="1">
    <location>
        <begin position="8"/>
        <end position="24"/>
    </location>
</feature>
<gene>
    <name evidence="4" type="ORF">BPS1E_0846</name>
</gene>
<dbReference type="InterPro" id="IPR052901">
    <property type="entry name" value="Bact_TGase-like"/>
</dbReference>
<feature type="transmembrane region" description="Helical" evidence="2">
    <location>
        <begin position="116"/>
        <end position="136"/>
    </location>
</feature>
<dbReference type="SMART" id="SM00460">
    <property type="entry name" value="TGc"/>
    <property type="match status" value="1"/>
</dbReference>
<feature type="transmembrane region" description="Helical" evidence="2">
    <location>
        <begin position="668"/>
        <end position="688"/>
    </location>
</feature>
<dbReference type="Proteomes" id="UP000216789">
    <property type="component" value="Unassembled WGS sequence"/>
</dbReference>
<reference evidence="4 5" key="1">
    <citation type="journal article" date="2017" name="ISME J.">
        <title>Unveiling bifidobacterial biogeography across the mammalian branch of the tree of life.</title>
        <authorList>
            <person name="Milani C."/>
            <person name="Mangifesta M."/>
            <person name="Mancabelli L."/>
            <person name="Lugli G.A."/>
            <person name="James K."/>
            <person name="Duranti S."/>
            <person name="Turroni F."/>
            <person name="Ferrario C."/>
            <person name="Ossiprandi M.C."/>
            <person name="van Sinderen D."/>
            <person name="Ventura M."/>
        </authorList>
    </citation>
    <scope>NUCLEOTIDE SEQUENCE [LARGE SCALE GENOMIC DNA]</scope>
    <source>
        <strain evidence="4 5">1E</strain>
    </source>
</reference>
<feature type="transmembrane region" description="Helical" evidence="2">
    <location>
        <begin position="88"/>
        <end position="109"/>
    </location>
</feature>
<feature type="transmembrane region" description="Helical" evidence="2">
    <location>
        <begin position="64"/>
        <end position="82"/>
    </location>
</feature>
<dbReference type="PANTHER" id="PTHR42736">
    <property type="entry name" value="PROTEIN-GLUTAMINE GAMMA-GLUTAMYLTRANSFERASE"/>
    <property type="match status" value="1"/>
</dbReference>
<feature type="region of interest" description="Disordered" evidence="1">
    <location>
        <begin position="604"/>
        <end position="647"/>
    </location>
</feature>
<feature type="compositionally biased region" description="Basic residues" evidence="1">
    <location>
        <begin position="818"/>
        <end position="827"/>
    </location>
</feature>
<dbReference type="SUPFAM" id="SSF54001">
    <property type="entry name" value="Cysteine proteinases"/>
    <property type="match status" value="1"/>
</dbReference>
<dbReference type="Gene3D" id="3.10.620.30">
    <property type="match status" value="1"/>
</dbReference>
<keyword evidence="2" id="KW-0812">Transmembrane</keyword>
<evidence type="ECO:0000256" key="1">
    <source>
        <dbReference type="SAM" id="MobiDB-lite"/>
    </source>
</evidence>
<evidence type="ECO:0000256" key="2">
    <source>
        <dbReference type="SAM" id="Phobius"/>
    </source>
</evidence>
<sequence length="827" mass="89776">MSTTGLSTHNTNTGDTGRTTGFGNTFTGTGTGSWADSTHSVIWMSRDGKSQALPYLRRTRASQYASLLVAALLTLAAASNLIDVYGSATSWALAAIPATIIGSLVALAGTVPALRLWWQMLFMAVAQLVVGPVLFLNDTTIAHIVPTLRTLTQGWMNMLGSFKFILSVEPPTGTADGCLLAVWTICLWFALLTGIFAVTEDGRFTMIAIIPVTANLAICALLGSSSGYYRMFVGTIMALILVIWISARWKLLELGRWLSSVVIVVLSVALAIGGCLVVDQDRTILRDHYDPPLSPYNYTSPLSGMRSYITNSKDDVLLTVENLPAGSSVRLAVMDRFDGNVWNLSDSTMSSDSSNYRRVGTSITNNAEGKKFTATFTVDKGLSDYWLPMAGAASSVTFDNSENSDLFYYNSDTMSAIYPSRTSEGLTYTETGIMPTVPTDKQIAKTDAAAISQPKAEDVPDCVDKLATAIAGGQSKGGEAAQALAEKLKESGWFSHGLSGDYPSTAGHGNYRIDQLLAGTAMVGDSEQYASAMALMARSLGLPSRVVLGFLPKDDEGEISESRTEEQGTTTITKFTGNDVTAWVEIKLDCYGWVAFYPTPKETKVPDENQNLTPPNPQTLVRQPPVPLTDPLRDDTQAKGKSSIGGSMADETSANLFWQHFGRIARKVAIYGSPLWTLLIICGLLLAIKAIALARSRKHGSTQQRVTAGWQSVAALARQSGLDIRGTRSEQAVSIANQLDISRETLLALGAQADYAAFSGNFVNEEHVQQYWRDIVQERKYMLKSLPTLRRWRAKLSLADVFHFRSNRSGRNNGSDRKHNRKKGRDS</sequence>
<evidence type="ECO:0000313" key="5">
    <source>
        <dbReference type="Proteomes" id="UP000216789"/>
    </source>
</evidence>
<feature type="transmembrane region" description="Helical" evidence="2">
    <location>
        <begin position="231"/>
        <end position="251"/>
    </location>
</feature>
<feature type="transmembrane region" description="Helical" evidence="2">
    <location>
        <begin position="257"/>
        <end position="278"/>
    </location>
</feature>
<dbReference type="PANTHER" id="PTHR42736:SF1">
    <property type="entry name" value="PROTEIN-GLUTAMINE GAMMA-GLUTAMYLTRANSFERASE"/>
    <property type="match status" value="1"/>
</dbReference>
<feature type="transmembrane region" description="Helical" evidence="2">
    <location>
        <begin position="178"/>
        <end position="198"/>
    </location>
</feature>
<feature type="compositionally biased region" description="Polar residues" evidence="1">
    <location>
        <begin position="608"/>
        <end position="621"/>
    </location>
</feature>
<accession>A0A267WLE5</accession>
<keyword evidence="2" id="KW-1133">Transmembrane helix</keyword>
<protein>
    <submittedName>
        <fullName evidence="4">Transglutaminase</fullName>
    </submittedName>
</protein>
<evidence type="ECO:0000259" key="3">
    <source>
        <dbReference type="SMART" id="SM00460"/>
    </source>
</evidence>
<dbReference type="Pfam" id="PF01841">
    <property type="entry name" value="Transglut_core"/>
    <property type="match status" value="1"/>
</dbReference>
<feature type="region of interest" description="Disordered" evidence="1">
    <location>
        <begin position="807"/>
        <end position="827"/>
    </location>
</feature>
<organism evidence="4 5">
    <name type="scientific">Bifidobacterium pseudocatenulatum</name>
    <dbReference type="NCBI Taxonomy" id="28026"/>
    <lineage>
        <taxon>Bacteria</taxon>
        <taxon>Bacillati</taxon>
        <taxon>Actinomycetota</taxon>
        <taxon>Actinomycetes</taxon>
        <taxon>Bifidobacteriales</taxon>
        <taxon>Bifidobacteriaceae</taxon>
        <taxon>Bifidobacterium</taxon>
    </lineage>
</organism>
<dbReference type="InterPro" id="IPR002931">
    <property type="entry name" value="Transglutaminase-like"/>
</dbReference>
<comment type="caution">
    <text evidence="4">The sequence shown here is derived from an EMBL/GenBank/DDBJ whole genome shotgun (WGS) entry which is preliminary data.</text>
</comment>
<dbReference type="EMBL" id="MNLB01000004">
    <property type="protein sequence ID" value="PAC73456.1"/>
    <property type="molecule type" value="Genomic_DNA"/>
</dbReference>
<feature type="transmembrane region" description="Helical" evidence="2">
    <location>
        <begin position="204"/>
        <end position="224"/>
    </location>
</feature>
<dbReference type="RefSeq" id="WP_095279485.1">
    <property type="nucleotide sequence ID" value="NZ_MNLB01000004.1"/>
</dbReference>
<evidence type="ECO:0000313" key="4">
    <source>
        <dbReference type="EMBL" id="PAC73456.1"/>
    </source>
</evidence>
<dbReference type="InterPro" id="IPR038765">
    <property type="entry name" value="Papain-like_cys_pep_sf"/>
</dbReference>
<proteinExistence type="predicted"/>